<dbReference type="AlphaFoldDB" id="A0A3B0ZCI0"/>
<evidence type="ECO:0000313" key="2">
    <source>
        <dbReference type="EMBL" id="VAW85177.1"/>
    </source>
</evidence>
<protein>
    <recommendedName>
        <fullName evidence="1">IraD/Gp25-like domain-containing protein</fullName>
    </recommendedName>
</protein>
<dbReference type="SUPFAM" id="SSF160719">
    <property type="entry name" value="gpW/gp25-like"/>
    <property type="match status" value="1"/>
</dbReference>
<dbReference type="EMBL" id="UOFO01000061">
    <property type="protein sequence ID" value="VAW85177.1"/>
    <property type="molecule type" value="Genomic_DNA"/>
</dbReference>
<accession>A0A3B0ZCI0</accession>
<evidence type="ECO:0000259" key="1">
    <source>
        <dbReference type="Pfam" id="PF04965"/>
    </source>
</evidence>
<organism evidence="2">
    <name type="scientific">hydrothermal vent metagenome</name>
    <dbReference type="NCBI Taxonomy" id="652676"/>
    <lineage>
        <taxon>unclassified sequences</taxon>
        <taxon>metagenomes</taxon>
        <taxon>ecological metagenomes</taxon>
    </lineage>
</organism>
<dbReference type="InterPro" id="IPR007048">
    <property type="entry name" value="IraD/Gp25-like"/>
</dbReference>
<feature type="domain" description="IraD/Gp25-like" evidence="1">
    <location>
        <begin position="37"/>
        <end position="127"/>
    </location>
</feature>
<sequence length="146" mass="16484">MKTIAKVSSDSQFLGTGWSFPPVFNKSSDAMSVVMVSHEQDINESLSILLGTSPGERVMYPAYGCGLKKTIFENFDESSATALKDTITRAVLFFEPRITLDNIKVDIRDVHQGCIRFCLDYTVRSTNNRSNIVYPFYFEEGTNVRF</sequence>
<name>A0A3B0ZCI0_9ZZZZ</name>
<gene>
    <name evidence="2" type="ORF">MNBD_GAMMA16-1526</name>
</gene>
<dbReference type="Gene3D" id="3.10.450.40">
    <property type="match status" value="1"/>
</dbReference>
<reference evidence="2" key="1">
    <citation type="submission" date="2018-06" db="EMBL/GenBank/DDBJ databases">
        <authorList>
            <person name="Zhirakovskaya E."/>
        </authorList>
    </citation>
    <scope>NUCLEOTIDE SEQUENCE</scope>
</reference>
<proteinExistence type="predicted"/>
<dbReference type="Pfam" id="PF04965">
    <property type="entry name" value="GPW_gp25"/>
    <property type="match status" value="1"/>
</dbReference>